<feature type="binding site" evidence="14">
    <location>
        <begin position="39"/>
        <end position="46"/>
    </location>
    <ligand>
        <name>ATP</name>
        <dbReference type="ChEBI" id="CHEBI:30616"/>
    </ligand>
</feature>
<dbReference type="InterPro" id="IPR038726">
    <property type="entry name" value="PDDEXK_AddAB-type"/>
</dbReference>
<dbReference type="PANTHER" id="PTHR11070:SF55">
    <property type="entry name" value="DNA 3'-5' HELICASE"/>
    <property type="match status" value="1"/>
</dbReference>
<keyword evidence="10" id="KW-0413">Isomerase</keyword>
<dbReference type="PROSITE" id="PS51217">
    <property type="entry name" value="UVRD_HELICASE_CTER"/>
    <property type="match status" value="1"/>
</dbReference>
<dbReference type="InterPro" id="IPR000212">
    <property type="entry name" value="DNA_helicase_UvrD/REP"/>
</dbReference>
<keyword evidence="5 14" id="KW-0347">Helicase</keyword>
<dbReference type="Pfam" id="PF12705">
    <property type="entry name" value="PDDEXK_1"/>
    <property type="match status" value="1"/>
</dbReference>
<evidence type="ECO:0000256" key="9">
    <source>
        <dbReference type="ARBA" id="ARBA00023204"/>
    </source>
</evidence>
<dbReference type="GO" id="GO:0005524">
    <property type="term" value="F:ATP binding"/>
    <property type="evidence" value="ECO:0007669"/>
    <property type="project" value="UniProtKB-UniRule"/>
</dbReference>
<protein>
    <recommendedName>
        <fullName evidence="12">DNA 3'-5' helicase</fullName>
        <ecNumber evidence="12">5.6.2.4</ecNumber>
    </recommendedName>
</protein>
<evidence type="ECO:0000256" key="4">
    <source>
        <dbReference type="ARBA" id="ARBA00022801"/>
    </source>
</evidence>
<dbReference type="GO" id="GO:0033202">
    <property type="term" value="C:DNA helicase complex"/>
    <property type="evidence" value="ECO:0007669"/>
    <property type="project" value="TreeGrafter"/>
</dbReference>
<evidence type="ECO:0000256" key="2">
    <source>
        <dbReference type="ARBA" id="ARBA00022741"/>
    </source>
</evidence>
<dbReference type="InterPro" id="IPR014017">
    <property type="entry name" value="DNA_helicase_UvrD-like_C"/>
</dbReference>
<dbReference type="SUPFAM" id="SSF52540">
    <property type="entry name" value="P-loop containing nucleoside triphosphate hydrolases"/>
    <property type="match status" value="1"/>
</dbReference>
<dbReference type="SUPFAM" id="SSF52980">
    <property type="entry name" value="Restriction endonuclease-like"/>
    <property type="match status" value="1"/>
</dbReference>
<keyword evidence="9" id="KW-0234">DNA repair</keyword>
<dbReference type="PROSITE" id="PS51198">
    <property type="entry name" value="UVRD_HELICASE_ATP_BIND"/>
    <property type="match status" value="1"/>
</dbReference>
<keyword evidence="6" id="KW-0269">Exonuclease</keyword>
<comment type="catalytic activity">
    <reaction evidence="13">
        <text>ATP + H2O = ADP + phosphate + H(+)</text>
        <dbReference type="Rhea" id="RHEA:13065"/>
        <dbReference type="ChEBI" id="CHEBI:15377"/>
        <dbReference type="ChEBI" id="CHEBI:15378"/>
        <dbReference type="ChEBI" id="CHEBI:30616"/>
        <dbReference type="ChEBI" id="CHEBI:43474"/>
        <dbReference type="ChEBI" id="CHEBI:456216"/>
        <dbReference type="EC" id="5.6.2.4"/>
    </reaction>
</comment>
<evidence type="ECO:0000256" key="5">
    <source>
        <dbReference type="ARBA" id="ARBA00022806"/>
    </source>
</evidence>
<gene>
    <name evidence="17" type="ORF">FRX94_03925</name>
</gene>
<keyword evidence="18" id="KW-1185">Reference proteome</keyword>
<dbReference type="Gene3D" id="3.90.320.10">
    <property type="match status" value="1"/>
</dbReference>
<evidence type="ECO:0000256" key="14">
    <source>
        <dbReference type="PROSITE-ProRule" id="PRU00560"/>
    </source>
</evidence>
<keyword evidence="3" id="KW-0227">DNA damage</keyword>
<dbReference type="InterPro" id="IPR011335">
    <property type="entry name" value="Restrct_endonuc-II-like"/>
</dbReference>
<keyword evidence="1" id="KW-0540">Nuclease</keyword>
<reference evidence="17 18" key="1">
    <citation type="submission" date="2019-08" db="EMBL/GenBank/DDBJ databases">
        <authorList>
            <person name="Lei W."/>
        </authorList>
    </citation>
    <scope>NUCLEOTIDE SEQUENCE [LARGE SCALE GENOMIC DNA]</scope>
    <source>
        <strain evidence="17 18">CCUG 58627</strain>
    </source>
</reference>
<dbReference type="GO" id="GO:0004527">
    <property type="term" value="F:exonuclease activity"/>
    <property type="evidence" value="ECO:0007669"/>
    <property type="project" value="UniProtKB-KW"/>
</dbReference>
<dbReference type="GO" id="GO:0005829">
    <property type="term" value="C:cytosol"/>
    <property type="evidence" value="ECO:0007669"/>
    <property type="project" value="TreeGrafter"/>
</dbReference>
<keyword evidence="8" id="KW-0238">DNA-binding</keyword>
<comment type="catalytic activity">
    <reaction evidence="11">
        <text>Couples ATP hydrolysis with the unwinding of duplex DNA by translocating in the 3'-5' direction.</text>
        <dbReference type="EC" id="5.6.2.4"/>
    </reaction>
</comment>
<dbReference type="EMBL" id="VOHM01000006">
    <property type="protein sequence ID" value="TWT26760.1"/>
    <property type="molecule type" value="Genomic_DNA"/>
</dbReference>
<dbReference type="CDD" id="cd17932">
    <property type="entry name" value="DEXQc_UvrD"/>
    <property type="match status" value="1"/>
</dbReference>
<evidence type="ECO:0000256" key="12">
    <source>
        <dbReference type="ARBA" id="ARBA00034808"/>
    </source>
</evidence>
<dbReference type="OrthoDB" id="4812256at2"/>
<dbReference type="Gene3D" id="1.10.486.10">
    <property type="entry name" value="PCRA, domain 4"/>
    <property type="match status" value="1"/>
</dbReference>
<dbReference type="Pfam" id="PF13361">
    <property type="entry name" value="UvrD_C"/>
    <property type="match status" value="1"/>
</dbReference>
<evidence type="ECO:0000313" key="17">
    <source>
        <dbReference type="EMBL" id="TWT26760.1"/>
    </source>
</evidence>
<dbReference type="GO" id="GO:0000725">
    <property type="term" value="P:recombinational repair"/>
    <property type="evidence" value="ECO:0007669"/>
    <property type="project" value="TreeGrafter"/>
</dbReference>
<evidence type="ECO:0000256" key="1">
    <source>
        <dbReference type="ARBA" id="ARBA00022722"/>
    </source>
</evidence>
<keyword evidence="2 14" id="KW-0547">Nucleotide-binding</keyword>
<dbReference type="EC" id="5.6.2.4" evidence="12"/>
<keyword evidence="7 14" id="KW-0067">ATP-binding</keyword>
<dbReference type="Pfam" id="PF00580">
    <property type="entry name" value="UvrD-helicase"/>
    <property type="match status" value="1"/>
</dbReference>
<evidence type="ECO:0000313" key="18">
    <source>
        <dbReference type="Proteomes" id="UP000320791"/>
    </source>
</evidence>
<evidence type="ECO:0000256" key="8">
    <source>
        <dbReference type="ARBA" id="ARBA00023125"/>
    </source>
</evidence>
<evidence type="ECO:0000256" key="11">
    <source>
        <dbReference type="ARBA" id="ARBA00034617"/>
    </source>
</evidence>
<dbReference type="RefSeq" id="WP_146323825.1">
    <property type="nucleotide sequence ID" value="NZ_BAABLR010000005.1"/>
</dbReference>
<evidence type="ECO:0000256" key="10">
    <source>
        <dbReference type="ARBA" id="ARBA00023235"/>
    </source>
</evidence>
<evidence type="ECO:0000256" key="3">
    <source>
        <dbReference type="ARBA" id="ARBA00022763"/>
    </source>
</evidence>
<dbReference type="InterPro" id="IPR027417">
    <property type="entry name" value="P-loop_NTPase"/>
</dbReference>
<dbReference type="InterPro" id="IPR014016">
    <property type="entry name" value="UvrD-like_ATP-bd"/>
</dbReference>
<evidence type="ECO:0000259" key="16">
    <source>
        <dbReference type="PROSITE" id="PS51217"/>
    </source>
</evidence>
<dbReference type="PANTHER" id="PTHR11070">
    <property type="entry name" value="UVRD / RECB / PCRA DNA HELICASE FAMILY MEMBER"/>
    <property type="match status" value="1"/>
</dbReference>
<dbReference type="Proteomes" id="UP000320791">
    <property type="component" value="Unassembled WGS sequence"/>
</dbReference>
<feature type="domain" description="UvrD-like helicase C-terminal" evidence="16">
    <location>
        <begin position="371"/>
        <end position="689"/>
    </location>
</feature>
<evidence type="ECO:0000256" key="7">
    <source>
        <dbReference type="ARBA" id="ARBA00022840"/>
    </source>
</evidence>
<evidence type="ECO:0000256" key="13">
    <source>
        <dbReference type="ARBA" id="ARBA00048988"/>
    </source>
</evidence>
<evidence type="ECO:0000256" key="6">
    <source>
        <dbReference type="ARBA" id="ARBA00022839"/>
    </source>
</evidence>
<proteinExistence type="predicted"/>
<evidence type="ECO:0000259" key="15">
    <source>
        <dbReference type="PROSITE" id="PS51198"/>
    </source>
</evidence>
<name>A0A5C5UMV7_9CORY</name>
<accession>A0A5C5UMV7</accession>
<dbReference type="InterPro" id="IPR011604">
    <property type="entry name" value="PDDEXK-like_dom_sf"/>
</dbReference>
<feature type="domain" description="UvrD-like helicase ATP-binding" evidence="15">
    <location>
        <begin position="18"/>
        <end position="364"/>
    </location>
</feature>
<comment type="caution">
    <text evidence="17">The sequence shown here is derived from an EMBL/GenBank/DDBJ whole genome shotgun (WGS) entry which is preliminary data.</text>
</comment>
<dbReference type="AlphaFoldDB" id="A0A5C5UMV7"/>
<dbReference type="Gene3D" id="3.40.50.300">
    <property type="entry name" value="P-loop containing nucleotide triphosphate hydrolases"/>
    <property type="match status" value="4"/>
</dbReference>
<keyword evidence="4 14" id="KW-0378">Hydrolase</keyword>
<dbReference type="GO" id="GO:0043138">
    <property type="term" value="F:3'-5' DNA helicase activity"/>
    <property type="evidence" value="ECO:0007669"/>
    <property type="project" value="UniProtKB-EC"/>
</dbReference>
<sequence>MCSRISPIALSQALGQEFPPTEQQAAVIGADPGPMLVVAGAGAGKTETMAARVVWLVANGLATPEQVLGLTFTRKAAQQLSQRIRRRLGVLAGIDGLRDIDPTGKLGDALQAITPTVSTYDSFAGRVVGEFGLLLPVEPSARVISQTELFQIAWDLVRDYGGNLTTSSSPASVTDTLLNLTGSIDNHMVSLDDIVAETEPLLRLFQELPKAPRQRDALNKDSQRICDQQQLRMEYLPLVKALKTTLAERNVVTFGEQMSLAARLAETRPQVGYALRRRFRVVMLDEYQDTSHAQRVLLRSLFGGGMDPGLTVTAVGDPMQSIYGWRGATAANLQHFMSDFPVVDRQGDTSLAPKKQLTTSWRNPAEVLHLANGVSAEVLGPANAPNRTVQPLTPRPGATPGEVHLGWFDTAASEQAWVADRLAEEYHARKDAGKTFTGAVLVRKNRHSAAMAAQLQARGIPVEVVSLSGLLEVPEVADVIAFAAMLVNPLDTASALRILAGPHVGLGASDLLALGNRVTNLAGRAVADLPPVATDPLERLHQIVEQTMRAEPEAQVGLADAVADLGEPERYTPAGFERLSELAAELRHVRTRSLGQPLPDLFAEIERVLGVRTEVLARQDPRADGAPGTVHLDRLAEEVNAYAMVPGASLKGMLAYFQLAKAKDKGFARGEVQVRADRVQILTAHAAKGLEWDVVSVLHAANTTYEDDSTPRVKVNTWVTKVEEIPSSLRGDADHDGTGGGAPVLDVTDAENRKQLEDALKAHREDFKAGVFEETTRLFYVALTRSERVLYVTGSQLSDTGTAGAPYHGLALLADLAPECVSEWFEGADAEDEAAATPPSAIFPAPAFTTNAEGIAAGAALVRQALDALPPPNTEGDLETLWEQEVTAILEEQRRLSNPTVEVEIGRELTASDMVALRNSPTQFARRLRRPVPFKPNSFAKRGTALHQWIEDRYGRSSLLDEDQLFQDSEPDVHGAELERLKERFLASEWASKSPAYVEHPFEVAIAGHLVRGRMDAVFRDGEQGWLVVDWKTGSPPKGADMRAAMIQLAVYRHAWAKLQGVDPARVRAAFHYVGWNHTFEPDHLPQLKELEAMLS</sequence>
<organism evidence="17 18">
    <name type="scientific">Corynebacterium canis</name>
    <dbReference type="NCBI Taxonomy" id="679663"/>
    <lineage>
        <taxon>Bacteria</taxon>
        <taxon>Bacillati</taxon>
        <taxon>Actinomycetota</taxon>
        <taxon>Actinomycetes</taxon>
        <taxon>Mycobacteriales</taxon>
        <taxon>Corynebacteriaceae</taxon>
        <taxon>Corynebacterium</taxon>
    </lineage>
</organism>
<dbReference type="GO" id="GO:0003677">
    <property type="term" value="F:DNA binding"/>
    <property type="evidence" value="ECO:0007669"/>
    <property type="project" value="UniProtKB-KW"/>
</dbReference>